<organism evidence="1 2">
    <name type="scientific">Strongyloides venezuelensis</name>
    <name type="common">Threadworm</name>
    <dbReference type="NCBI Taxonomy" id="75913"/>
    <lineage>
        <taxon>Eukaryota</taxon>
        <taxon>Metazoa</taxon>
        <taxon>Ecdysozoa</taxon>
        <taxon>Nematoda</taxon>
        <taxon>Chromadorea</taxon>
        <taxon>Rhabditida</taxon>
        <taxon>Tylenchina</taxon>
        <taxon>Panagrolaimomorpha</taxon>
        <taxon>Strongyloidoidea</taxon>
        <taxon>Strongyloididae</taxon>
        <taxon>Strongyloides</taxon>
    </lineage>
</organism>
<protein>
    <submittedName>
        <fullName evidence="2">S1 motif domain-containing protein</fullName>
    </submittedName>
</protein>
<dbReference type="Proteomes" id="UP000035680">
    <property type="component" value="Unassembled WGS sequence"/>
</dbReference>
<evidence type="ECO:0000313" key="1">
    <source>
        <dbReference type="Proteomes" id="UP000035680"/>
    </source>
</evidence>
<proteinExistence type="predicted"/>
<reference evidence="2" key="2">
    <citation type="submission" date="2015-08" db="UniProtKB">
        <authorList>
            <consortium name="WormBaseParasite"/>
        </authorList>
    </citation>
    <scope>IDENTIFICATION</scope>
</reference>
<evidence type="ECO:0000313" key="2">
    <source>
        <dbReference type="WBParaSite" id="SVE_1990700.1"/>
    </source>
</evidence>
<dbReference type="AlphaFoldDB" id="A0A0K0G591"/>
<accession>A0A0K0G591</accession>
<reference evidence="1" key="1">
    <citation type="submission" date="2014-07" db="EMBL/GenBank/DDBJ databases">
        <authorList>
            <person name="Martin A.A"/>
            <person name="De Silva N."/>
        </authorList>
    </citation>
    <scope>NUCLEOTIDE SEQUENCE</scope>
</reference>
<dbReference type="WBParaSite" id="SVE_1990700.1">
    <property type="protein sequence ID" value="SVE_1990700.1"/>
    <property type="gene ID" value="SVE_1990700"/>
</dbReference>
<sequence>MGIVLKRTIPGYGLVKVIEILDFVTVTDSAKLTYKKVIGNLEIEIVLTDKKSSKEIKVLKFSSELPKTLKEYDLNVYIIDLLSRLQAMGALF</sequence>
<keyword evidence="1" id="KW-1185">Reference proteome</keyword>
<name>A0A0K0G591_STRVS</name>